<accession>C6A3F7</accession>
<dbReference type="eggNOG" id="arCOG03524">
    <property type="taxonomic scope" value="Archaea"/>
</dbReference>
<sequence length="444" mass="50867">MVKNMKQKIIGGILVSFVLLAMVIFHQTQAQEDQTSIALYDSAKIGVVEKTLQLELKQGINEVPLDVLEGLDVGQITLKPLDEKVKVLGIINKEVTGKDLIEANIGKEITIKLKSGETISGKFLGYHDGKVAVQGNAYYLIEPTEIEYIKTATLGEESISNTYALINADEDGKYFFKLIYRVKGIGWNSRYKLYLSDNAEFYGYILINNPTNKTFENTEVLLVSGDVQFYQPLQVIFDKYYATESMVGKEVPEEPIQQTKIEAFYLYKLGTVDIGAFETKMIPYIYQKTDFIREYLYESYPYGGAQDIYEIISLKTNDVLPKGIVEIYKEMEDKNVLIGEQMIDHTAKGDTLRLKLGRDIDLKGTTEVLEERHDDHYGYYKIRVTLRNFGEESKEVIVRHYKWRGKILESSISPINETADYVEFKVTVNPGEKEEIIFDYEVRY</sequence>
<reference evidence="1 2" key="1">
    <citation type="journal article" date="2009" name="Appl. Environ. Microbiol.">
        <title>Metabolic versatility and indigenous origin of the archaeon Thermococcus sibiricus, isolated from a siberian oil reservoir, as revealed by genome analysis.</title>
        <authorList>
            <person name="Mardanov A.V."/>
            <person name="Ravin N.V."/>
            <person name="Svetlitchnyi V.A."/>
            <person name="Beletsky A.V."/>
            <person name="Miroshnichenko M.L."/>
            <person name="Bonch-Osmolovskaya E.A."/>
            <person name="Skryabin K.G."/>
        </authorList>
    </citation>
    <scope>NUCLEOTIDE SEQUENCE [LARGE SCALE GENOMIC DNA]</scope>
    <source>
        <strain evidence="2">DSM 12597 / MM 739</strain>
    </source>
</reference>
<keyword evidence="2" id="KW-1185">Reference proteome</keyword>
<evidence type="ECO:0000313" key="2">
    <source>
        <dbReference type="Proteomes" id="UP000009079"/>
    </source>
</evidence>
<proteinExistence type="predicted"/>
<dbReference type="AlphaFoldDB" id="C6A3F7"/>
<organism evidence="1 2">
    <name type="scientific">Thermococcus sibiricus (strain DSM 12597 / MM 739)</name>
    <dbReference type="NCBI Taxonomy" id="604354"/>
    <lineage>
        <taxon>Archaea</taxon>
        <taxon>Methanobacteriati</taxon>
        <taxon>Methanobacteriota</taxon>
        <taxon>Thermococci</taxon>
        <taxon>Thermococcales</taxon>
        <taxon>Thermococcaceae</taxon>
        <taxon>Thermococcus</taxon>
    </lineage>
</organism>
<name>C6A3F7_THESM</name>
<evidence type="ECO:0008006" key="3">
    <source>
        <dbReference type="Google" id="ProtNLM"/>
    </source>
</evidence>
<protein>
    <recommendedName>
        <fullName evidence="3">DUF4139 domain-containing protein</fullName>
    </recommendedName>
</protein>
<dbReference type="KEGG" id="tsi:TSIB_1098"/>
<dbReference type="HOGENOM" id="CLU_616272_0_0_2"/>
<dbReference type="PANTHER" id="PTHR38075:SF1">
    <property type="entry name" value="DUF4139 DOMAIN-CONTAINING PROTEIN"/>
    <property type="match status" value="1"/>
</dbReference>
<dbReference type="Proteomes" id="UP000009079">
    <property type="component" value="Chromosome"/>
</dbReference>
<evidence type="ECO:0000313" key="1">
    <source>
        <dbReference type="EMBL" id="ACS90152.1"/>
    </source>
</evidence>
<gene>
    <name evidence="1" type="ordered locus">TSIB_1098</name>
</gene>
<dbReference type="PANTHER" id="PTHR38075">
    <property type="entry name" value="DUF4139 DOMAIN-CONTAINING PROTEIN"/>
    <property type="match status" value="1"/>
</dbReference>
<dbReference type="EMBL" id="CP001463">
    <property type="protein sequence ID" value="ACS90152.1"/>
    <property type="molecule type" value="Genomic_DNA"/>
</dbReference>